<evidence type="ECO:0000313" key="1">
    <source>
        <dbReference type="EMBL" id="SBS00309.1"/>
    </source>
</evidence>
<dbReference type="AlphaFoldDB" id="A0A1A8R4Y3"/>
<accession>A0A1A8R4Y3</accession>
<name>A0A1A8R4Y3_9TELE</name>
<dbReference type="EMBL" id="HAEH01014524">
    <property type="protein sequence ID" value="SBS00309.1"/>
    <property type="molecule type" value="Transcribed_RNA"/>
</dbReference>
<reference evidence="1" key="1">
    <citation type="submission" date="2016-05" db="EMBL/GenBank/DDBJ databases">
        <authorList>
            <person name="Lavstsen T."/>
            <person name="Jespersen J.S."/>
        </authorList>
    </citation>
    <scope>NUCLEOTIDE SEQUENCE</scope>
    <source>
        <tissue evidence="1">Brain</tissue>
    </source>
</reference>
<reference evidence="1" key="2">
    <citation type="submission" date="2016-06" db="EMBL/GenBank/DDBJ databases">
        <title>The genome of a short-lived fish provides insights into sex chromosome evolution and the genetic control of aging.</title>
        <authorList>
            <person name="Reichwald K."/>
            <person name="Felder M."/>
            <person name="Petzold A."/>
            <person name="Koch P."/>
            <person name="Groth M."/>
            <person name="Platzer M."/>
        </authorList>
    </citation>
    <scope>NUCLEOTIDE SEQUENCE</scope>
    <source>
        <tissue evidence="1">Brain</tissue>
    </source>
</reference>
<sequence>MADEKLLSEAEHLEHMTSVITRCSSYPVVSQVRSSCESLLEETLVKLGVELFNCQTDGVRDFPVYVSNKECTSDILTCGTPHSG</sequence>
<organism evidence="1">
    <name type="scientific">Nothobranchius rachovii</name>
    <name type="common">bluefin notho</name>
    <dbReference type="NCBI Taxonomy" id="451742"/>
    <lineage>
        <taxon>Eukaryota</taxon>
        <taxon>Metazoa</taxon>
        <taxon>Chordata</taxon>
        <taxon>Craniata</taxon>
        <taxon>Vertebrata</taxon>
        <taxon>Euteleostomi</taxon>
        <taxon>Actinopterygii</taxon>
        <taxon>Neopterygii</taxon>
        <taxon>Teleostei</taxon>
        <taxon>Neoteleostei</taxon>
        <taxon>Acanthomorphata</taxon>
        <taxon>Ovalentaria</taxon>
        <taxon>Atherinomorphae</taxon>
        <taxon>Cyprinodontiformes</taxon>
        <taxon>Nothobranchiidae</taxon>
        <taxon>Nothobranchius</taxon>
    </lineage>
</organism>
<gene>
    <name evidence="1" type="primary">Nfu_g_1_004232</name>
</gene>
<protein>
    <submittedName>
        <fullName evidence="1">Uncharacterized protein</fullName>
    </submittedName>
</protein>
<proteinExistence type="predicted"/>